<dbReference type="PROSITE" id="PS51833">
    <property type="entry name" value="HDOD"/>
    <property type="match status" value="1"/>
</dbReference>
<organism evidence="5 6">
    <name type="scientific">Marinobacter fuscus</name>
    <dbReference type="NCBI Taxonomy" id="2109942"/>
    <lineage>
        <taxon>Bacteria</taxon>
        <taxon>Pseudomonadati</taxon>
        <taxon>Pseudomonadota</taxon>
        <taxon>Gammaproteobacteria</taxon>
        <taxon>Pseudomonadales</taxon>
        <taxon>Marinobacteraceae</taxon>
        <taxon>Marinobacter</taxon>
    </lineage>
</organism>
<keyword evidence="6" id="KW-1185">Reference proteome</keyword>
<feature type="domain" description="HDOD" evidence="4">
    <location>
        <begin position="141"/>
        <end position="331"/>
    </location>
</feature>
<dbReference type="SUPFAM" id="SSF109604">
    <property type="entry name" value="HD-domain/PDEase-like"/>
    <property type="match status" value="1"/>
</dbReference>
<dbReference type="PANTHER" id="PTHR44591">
    <property type="entry name" value="STRESS RESPONSE REGULATOR PROTEIN 1"/>
    <property type="match status" value="1"/>
</dbReference>
<dbReference type="InterPro" id="IPR001789">
    <property type="entry name" value="Sig_transdc_resp-reg_receiver"/>
</dbReference>
<name>A0A2T1K501_9GAMM</name>
<evidence type="ECO:0000259" key="4">
    <source>
        <dbReference type="PROSITE" id="PS51833"/>
    </source>
</evidence>
<sequence length="379" mass="41524">MNALILEDDDLFAELLETVIAGLRPGIRVTVASGFQEAARLVREQSFNLVVTDWNLPDGSGLDLVKQIRAEDMQLPIVIVSGRADRESVLRAAHYGINGYITKPLDVRLLHKRLSELLADVDEVLPSVEDFLSAALEHVVQLPTEVDAAEIFQLQERQADLSAAQLAERWRELPGLSARLLDVANSTSFRRSGEAVEHLRDAVSSLGVAMALNQALALALDVSGRVQHAELAGLARQYHDKALTLAKAAQSLALKMKKTPVLYQQAGLLSRLGEMAAIKVLDDYLALGGQLQDGQPERLIQQWAQPFGNRLKVQWRLPLGLRELIGAVYVLPSNSTREGSLLMRAAALEAEGQASAEECQRLMRRLGLDDSTQQEVGPL</sequence>
<dbReference type="SMART" id="SM00448">
    <property type="entry name" value="REC"/>
    <property type="match status" value="1"/>
</dbReference>
<dbReference type="SUPFAM" id="SSF52172">
    <property type="entry name" value="CheY-like"/>
    <property type="match status" value="1"/>
</dbReference>
<dbReference type="CDD" id="cd00156">
    <property type="entry name" value="REC"/>
    <property type="match status" value="1"/>
</dbReference>
<comment type="caution">
    <text evidence="5">The sequence shown here is derived from an EMBL/GenBank/DDBJ whole genome shotgun (WGS) entry which is preliminary data.</text>
</comment>
<dbReference type="Gene3D" id="1.10.3210.10">
    <property type="entry name" value="Hypothetical protein af1432"/>
    <property type="match status" value="1"/>
</dbReference>
<gene>
    <name evidence="5" type="ORF">C7H09_16015</name>
</gene>
<evidence type="ECO:0000256" key="2">
    <source>
        <dbReference type="PROSITE-ProRule" id="PRU00169"/>
    </source>
</evidence>
<dbReference type="OrthoDB" id="2085719at2"/>
<dbReference type="Proteomes" id="UP000239866">
    <property type="component" value="Unassembled WGS sequence"/>
</dbReference>
<feature type="modified residue" description="4-aspartylphosphate" evidence="2">
    <location>
        <position position="53"/>
    </location>
</feature>
<dbReference type="AlphaFoldDB" id="A0A2T1K501"/>
<dbReference type="Pfam" id="PF00072">
    <property type="entry name" value="Response_reg"/>
    <property type="match status" value="1"/>
</dbReference>
<dbReference type="GO" id="GO:0000160">
    <property type="term" value="P:phosphorelay signal transduction system"/>
    <property type="evidence" value="ECO:0007669"/>
    <property type="project" value="InterPro"/>
</dbReference>
<protein>
    <submittedName>
        <fullName evidence="5">Response regulator</fullName>
    </submittedName>
</protein>
<dbReference type="Pfam" id="PF08668">
    <property type="entry name" value="HDOD"/>
    <property type="match status" value="1"/>
</dbReference>
<evidence type="ECO:0000259" key="3">
    <source>
        <dbReference type="PROSITE" id="PS50110"/>
    </source>
</evidence>
<dbReference type="RefSeq" id="WP_106764554.1">
    <property type="nucleotide sequence ID" value="NZ_PXNP01000104.1"/>
</dbReference>
<dbReference type="InterPro" id="IPR011006">
    <property type="entry name" value="CheY-like_superfamily"/>
</dbReference>
<evidence type="ECO:0000313" key="6">
    <source>
        <dbReference type="Proteomes" id="UP000239866"/>
    </source>
</evidence>
<dbReference type="PROSITE" id="PS50110">
    <property type="entry name" value="RESPONSE_REGULATORY"/>
    <property type="match status" value="1"/>
</dbReference>
<proteinExistence type="predicted"/>
<dbReference type="InterPro" id="IPR013976">
    <property type="entry name" value="HDOD"/>
</dbReference>
<keyword evidence="1 2" id="KW-0597">Phosphoprotein</keyword>
<dbReference type="PANTHER" id="PTHR44591:SF3">
    <property type="entry name" value="RESPONSE REGULATORY DOMAIN-CONTAINING PROTEIN"/>
    <property type="match status" value="1"/>
</dbReference>
<dbReference type="EMBL" id="PXNP01000104">
    <property type="protein sequence ID" value="PSF05108.1"/>
    <property type="molecule type" value="Genomic_DNA"/>
</dbReference>
<reference evidence="5 6" key="1">
    <citation type="submission" date="2018-03" db="EMBL/GenBank/DDBJ databases">
        <title>Marinobacter brunus sp. nov., a marine bacterium of Gamma-proteobacteria isolated from the surface seawater of the South China Sea.</title>
        <authorList>
            <person name="Cheng H."/>
            <person name="Wu Y.-H."/>
            <person name="Xamxidin M."/>
            <person name="Xu X.-W."/>
        </authorList>
    </citation>
    <scope>NUCLEOTIDE SEQUENCE [LARGE SCALE GENOMIC DNA]</scope>
    <source>
        <strain evidence="5 6">NH169-3</strain>
    </source>
</reference>
<evidence type="ECO:0000256" key="1">
    <source>
        <dbReference type="ARBA" id="ARBA00022553"/>
    </source>
</evidence>
<accession>A0A2T1K501</accession>
<dbReference type="InterPro" id="IPR050595">
    <property type="entry name" value="Bact_response_regulator"/>
</dbReference>
<evidence type="ECO:0000313" key="5">
    <source>
        <dbReference type="EMBL" id="PSF05108.1"/>
    </source>
</evidence>
<dbReference type="Gene3D" id="3.40.50.2300">
    <property type="match status" value="1"/>
</dbReference>
<feature type="domain" description="Response regulatory" evidence="3">
    <location>
        <begin position="2"/>
        <end position="118"/>
    </location>
</feature>